<dbReference type="InterPro" id="IPR021136">
    <property type="entry name" value="Flagellar_hook_control-like_C"/>
</dbReference>
<evidence type="ECO:0000313" key="3">
    <source>
        <dbReference type="EMBL" id="EAI8858266.1"/>
    </source>
</evidence>
<sequence>MQTLNALLNNTASSTMQTKPSDSHESSNDSFLSMVINSVNKNENISEESSKSVVEQNAKKSQIDKKDEKIDSKSNPDEIETEENSSQESPNKNSISILEDADFMQILSLLEALNDGKKLDKFPALSNTLAKFLSTEKNINEIKGAKSLQDIINLSNKFGLGLSNLKITKEDLATLKTEFKALEAKGFFKIQDTQIVLNEVTKQKIEKSLKIDKKSDESTPSLTKLLQSTQTIDDASGKKTKNKTETNNIKEATEDTINLKNTDKSKISVEQAEQKNSKKADLNGEKNAIQNTKNIETELTKNDKHTKDTSGATANHTSQKNAKDTNVDDYLANIMQRAIKESSETKDKQSQTTLSGSFTKETKNSGEKDNMQNNSDQNGSQTSSNQSVKDVVANSKLQLKNGQIKQTFESFASNLQEKIAEYKPPVTRFHMTLNPTNLGEVEVTLINRGNNLHINFNSNNQTMQLFIQNQAEFKNSLVNMGFTELSMNFSDQNKNKEQGQNSKFKNYDNDFENVLNQNEDEQVILEVVVPRYF</sequence>
<feature type="domain" description="Flagellar hook-length control protein-like C-terminal" evidence="2">
    <location>
        <begin position="417"/>
        <end position="496"/>
    </location>
</feature>
<feature type="compositionally biased region" description="Polar residues" evidence="1">
    <location>
        <begin position="350"/>
        <end position="359"/>
    </location>
</feature>
<evidence type="ECO:0000256" key="1">
    <source>
        <dbReference type="SAM" id="MobiDB-lite"/>
    </source>
</evidence>
<feature type="compositionally biased region" description="Polar residues" evidence="1">
    <location>
        <begin position="1"/>
        <end position="20"/>
    </location>
</feature>
<dbReference type="OMA" id="TNLEMNF"/>
<feature type="region of interest" description="Disordered" evidence="1">
    <location>
        <begin position="1"/>
        <end position="93"/>
    </location>
</feature>
<dbReference type="SMR" id="A0A5L8JXQ0"/>
<feature type="compositionally biased region" description="Polar residues" evidence="1">
    <location>
        <begin position="371"/>
        <end position="388"/>
    </location>
</feature>
<feature type="region of interest" description="Disordered" evidence="1">
    <location>
        <begin position="264"/>
        <end position="326"/>
    </location>
</feature>
<feature type="compositionally biased region" description="Polar residues" evidence="1">
    <location>
        <begin position="309"/>
        <end position="320"/>
    </location>
</feature>
<dbReference type="GeneID" id="61063854"/>
<dbReference type="EMBL" id="AABTCC010000001">
    <property type="protein sequence ID" value="EAI8858266.1"/>
    <property type="molecule type" value="Genomic_DNA"/>
</dbReference>
<feature type="compositionally biased region" description="Basic and acidic residues" evidence="1">
    <location>
        <begin position="295"/>
        <end position="308"/>
    </location>
</feature>
<feature type="compositionally biased region" description="Basic and acidic residues" evidence="1">
    <location>
        <begin position="57"/>
        <end position="76"/>
    </location>
</feature>
<dbReference type="Pfam" id="PF02120">
    <property type="entry name" value="Flg_hook"/>
    <property type="match status" value="1"/>
</dbReference>
<keyword evidence="3" id="KW-0969">Cilium</keyword>
<organism evidence="3 4">
    <name type="scientific">Campylobacter fetus</name>
    <dbReference type="NCBI Taxonomy" id="196"/>
    <lineage>
        <taxon>Bacteria</taxon>
        <taxon>Pseudomonadati</taxon>
        <taxon>Campylobacterota</taxon>
        <taxon>Epsilonproteobacteria</taxon>
        <taxon>Campylobacterales</taxon>
        <taxon>Campylobacteraceae</taxon>
        <taxon>Campylobacter</taxon>
    </lineage>
</organism>
<feature type="compositionally biased region" description="Polar residues" evidence="1">
    <location>
        <begin position="219"/>
        <end position="233"/>
    </location>
</feature>
<gene>
    <name evidence="3" type="ORF">CX802_00190</name>
</gene>
<feature type="region of interest" description="Disordered" evidence="1">
    <location>
        <begin position="340"/>
        <end position="388"/>
    </location>
</feature>
<name>A0A5L8JXQ0_CAMFE</name>
<dbReference type="Proteomes" id="UP000535509">
    <property type="component" value="Unassembled WGS sequence"/>
</dbReference>
<feature type="compositionally biased region" description="Basic and acidic residues" evidence="1">
    <location>
        <begin position="340"/>
        <end position="349"/>
    </location>
</feature>
<dbReference type="AlphaFoldDB" id="A0A5L8JXQ0"/>
<reference evidence="3 4" key="1">
    <citation type="submission" date="2018-06" db="EMBL/GenBank/DDBJ databases">
        <authorList>
            <consortium name="PulseNet: The National Subtyping Network for Foodborne Disease Surveillance"/>
            <person name="Tarr C.L."/>
            <person name="Trees E."/>
            <person name="Katz L.S."/>
            <person name="Carleton-Romer H.A."/>
            <person name="Stroika S."/>
            <person name="Kucerova Z."/>
            <person name="Roache K.F."/>
            <person name="Sabol A.L."/>
            <person name="Besser J."/>
            <person name="Gerner-Smidt P."/>
        </authorList>
    </citation>
    <scope>NUCLEOTIDE SEQUENCE [LARGE SCALE GENOMIC DNA]</scope>
    <source>
        <strain evidence="3 4">PNUSAC001503</strain>
    </source>
</reference>
<evidence type="ECO:0000259" key="2">
    <source>
        <dbReference type="Pfam" id="PF02120"/>
    </source>
</evidence>
<keyword evidence="4" id="KW-1185">Reference proteome</keyword>
<feature type="region of interest" description="Disordered" evidence="1">
    <location>
        <begin position="219"/>
        <end position="249"/>
    </location>
</feature>
<evidence type="ECO:0000313" key="4">
    <source>
        <dbReference type="Proteomes" id="UP000535509"/>
    </source>
</evidence>
<comment type="caution">
    <text evidence="3">The sequence shown here is derived from an EMBL/GenBank/DDBJ whole genome shotgun (WGS) entry which is preliminary data.</text>
</comment>
<protein>
    <submittedName>
        <fullName evidence="3">Flagellar hook-length control protein FliK</fullName>
    </submittedName>
</protein>
<feature type="compositionally biased region" description="Basic and acidic residues" evidence="1">
    <location>
        <begin position="360"/>
        <end position="370"/>
    </location>
</feature>
<accession>A0A5L8JXQ0</accession>
<dbReference type="Gene3D" id="3.30.750.140">
    <property type="match status" value="1"/>
</dbReference>
<keyword evidence="3" id="KW-0966">Cell projection</keyword>
<keyword evidence="3" id="KW-0282">Flagellum</keyword>
<dbReference type="InterPro" id="IPR038610">
    <property type="entry name" value="FliK-like_C_sf"/>
</dbReference>
<proteinExistence type="predicted"/>
<feature type="compositionally biased region" description="Basic and acidic residues" evidence="1">
    <location>
        <begin position="264"/>
        <end position="284"/>
    </location>
</feature>
<dbReference type="RefSeq" id="WP_011731675.1">
    <property type="nucleotide sequence ID" value="NZ_AACCWR020000028.1"/>
</dbReference>